<evidence type="ECO:0000256" key="7">
    <source>
        <dbReference type="ARBA" id="ARBA00022692"/>
    </source>
</evidence>
<dbReference type="InterPro" id="IPR004358">
    <property type="entry name" value="Sig_transdc_His_kin-like_C"/>
</dbReference>
<organism evidence="17 18">
    <name type="scientific">Desulforhopalus singaporensis</name>
    <dbReference type="NCBI Taxonomy" id="91360"/>
    <lineage>
        <taxon>Bacteria</taxon>
        <taxon>Pseudomonadati</taxon>
        <taxon>Thermodesulfobacteriota</taxon>
        <taxon>Desulfobulbia</taxon>
        <taxon>Desulfobulbales</taxon>
        <taxon>Desulfocapsaceae</taxon>
        <taxon>Desulforhopalus</taxon>
    </lineage>
</organism>
<keyword evidence="6" id="KW-0808">Transferase</keyword>
<feature type="transmembrane region" description="Helical" evidence="14">
    <location>
        <begin position="282"/>
        <end position="308"/>
    </location>
</feature>
<gene>
    <name evidence="17" type="ORF">SAMN05660330_03585</name>
</gene>
<dbReference type="AlphaFoldDB" id="A0A1H0UKE2"/>
<dbReference type="InterPro" id="IPR000014">
    <property type="entry name" value="PAS"/>
</dbReference>
<keyword evidence="4" id="KW-1003">Cell membrane</keyword>
<evidence type="ECO:0000256" key="10">
    <source>
        <dbReference type="ARBA" id="ARBA00022840"/>
    </source>
</evidence>
<comment type="catalytic activity">
    <reaction evidence="1">
        <text>ATP + protein L-histidine = ADP + protein N-phospho-L-histidine.</text>
        <dbReference type="EC" id="2.7.13.3"/>
    </reaction>
</comment>
<evidence type="ECO:0000259" key="15">
    <source>
        <dbReference type="PROSITE" id="PS50109"/>
    </source>
</evidence>
<dbReference type="SMART" id="SM00387">
    <property type="entry name" value="HATPase_c"/>
    <property type="match status" value="1"/>
</dbReference>
<dbReference type="PANTHER" id="PTHR43065:SF10">
    <property type="entry name" value="PEROXIDE STRESS-ACTIVATED HISTIDINE KINASE MAK3"/>
    <property type="match status" value="1"/>
</dbReference>
<dbReference type="Gene3D" id="3.30.565.10">
    <property type="entry name" value="Histidine kinase-like ATPase, C-terminal domain"/>
    <property type="match status" value="1"/>
</dbReference>
<protein>
    <recommendedName>
        <fullName evidence="3">histidine kinase</fullName>
        <ecNumber evidence="3">2.7.13.3</ecNumber>
    </recommendedName>
</protein>
<evidence type="ECO:0000313" key="17">
    <source>
        <dbReference type="EMBL" id="SDP66336.1"/>
    </source>
</evidence>
<dbReference type="SUPFAM" id="SSF103190">
    <property type="entry name" value="Sensory domain-like"/>
    <property type="match status" value="1"/>
</dbReference>
<name>A0A1H0UKE2_9BACT</name>
<dbReference type="SUPFAM" id="SSF55874">
    <property type="entry name" value="ATPase domain of HSP90 chaperone/DNA topoisomerase II/histidine kinase"/>
    <property type="match status" value="1"/>
</dbReference>
<dbReference type="CDD" id="cd12913">
    <property type="entry name" value="PDC1_MCP_like"/>
    <property type="match status" value="1"/>
</dbReference>
<dbReference type="PROSITE" id="PS50109">
    <property type="entry name" value="HIS_KIN"/>
    <property type="match status" value="1"/>
</dbReference>
<evidence type="ECO:0000256" key="9">
    <source>
        <dbReference type="ARBA" id="ARBA00022777"/>
    </source>
</evidence>
<evidence type="ECO:0000256" key="1">
    <source>
        <dbReference type="ARBA" id="ARBA00000085"/>
    </source>
</evidence>
<dbReference type="InterPro" id="IPR003594">
    <property type="entry name" value="HATPase_dom"/>
</dbReference>
<keyword evidence="13 14" id="KW-0472">Membrane</keyword>
<keyword evidence="7 14" id="KW-0812">Transmembrane</keyword>
<dbReference type="GO" id="GO:0005524">
    <property type="term" value="F:ATP binding"/>
    <property type="evidence" value="ECO:0007669"/>
    <property type="project" value="UniProtKB-KW"/>
</dbReference>
<dbReference type="CDD" id="cd00130">
    <property type="entry name" value="PAS"/>
    <property type="match status" value="1"/>
</dbReference>
<dbReference type="Gene3D" id="1.10.287.130">
    <property type="match status" value="1"/>
</dbReference>
<dbReference type="PROSITE" id="PS50113">
    <property type="entry name" value="PAC"/>
    <property type="match status" value="1"/>
</dbReference>
<evidence type="ECO:0000256" key="3">
    <source>
        <dbReference type="ARBA" id="ARBA00012438"/>
    </source>
</evidence>
<dbReference type="Proteomes" id="UP000199073">
    <property type="component" value="Unassembled WGS sequence"/>
</dbReference>
<dbReference type="Pfam" id="PF02518">
    <property type="entry name" value="HATPase_c"/>
    <property type="match status" value="1"/>
</dbReference>
<evidence type="ECO:0000256" key="14">
    <source>
        <dbReference type="SAM" id="Phobius"/>
    </source>
</evidence>
<dbReference type="SUPFAM" id="SSF47384">
    <property type="entry name" value="Homodimeric domain of signal transducing histidine kinase"/>
    <property type="match status" value="1"/>
</dbReference>
<keyword evidence="8" id="KW-0547">Nucleotide-binding</keyword>
<dbReference type="RefSeq" id="WP_176761299.1">
    <property type="nucleotide sequence ID" value="NZ_FNJI01000033.1"/>
</dbReference>
<accession>A0A1H0UKE2</accession>
<dbReference type="InterPro" id="IPR003661">
    <property type="entry name" value="HisK_dim/P_dom"/>
</dbReference>
<dbReference type="InterPro" id="IPR005467">
    <property type="entry name" value="His_kinase_dom"/>
</dbReference>
<reference evidence="17 18" key="1">
    <citation type="submission" date="2016-10" db="EMBL/GenBank/DDBJ databases">
        <authorList>
            <person name="de Groot N.N."/>
        </authorList>
    </citation>
    <scope>NUCLEOTIDE SEQUENCE [LARGE SCALE GENOMIC DNA]</scope>
    <source>
        <strain evidence="17 18">DSM 12130</strain>
    </source>
</reference>
<dbReference type="InterPro" id="IPR035965">
    <property type="entry name" value="PAS-like_dom_sf"/>
</dbReference>
<evidence type="ECO:0000256" key="5">
    <source>
        <dbReference type="ARBA" id="ARBA00022553"/>
    </source>
</evidence>
<dbReference type="Pfam" id="PF02743">
    <property type="entry name" value="dCache_1"/>
    <property type="match status" value="1"/>
</dbReference>
<dbReference type="GO" id="GO:0000155">
    <property type="term" value="F:phosphorelay sensor kinase activity"/>
    <property type="evidence" value="ECO:0007669"/>
    <property type="project" value="InterPro"/>
</dbReference>
<dbReference type="InterPro" id="IPR000700">
    <property type="entry name" value="PAS-assoc_C"/>
</dbReference>
<evidence type="ECO:0000256" key="4">
    <source>
        <dbReference type="ARBA" id="ARBA00022475"/>
    </source>
</evidence>
<dbReference type="CDD" id="cd00082">
    <property type="entry name" value="HisKA"/>
    <property type="match status" value="1"/>
</dbReference>
<dbReference type="PRINTS" id="PR00344">
    <property type="entry name" value="BCTRLSENSOR"/>
</dbReference>
<evidence type="ECO:0000256" key="11">
    <source>
        <dbReference type="ARBA" id="ARBA00022989"/>
    </source>
</evidence>
<dbReference type="Pfam" id="PF13426">
    <property type="entry name" value="PAS_9"/>
    <property type="match status" value="1"/>
</dbReference>
<evidence type="ECO:0000256" key="12">
    <source>
        <dbReference type="ARBA" id="ARBA00023012"/>
    </source>
</evidence>
<evidence type="ECO:0000313" key="18">
    <source>
        <dbReference type="Proteomes" id="UP000199073"/>
    </source>
</evidence>
<feature type="domain" description="PAC" evidence="16">
    <location>
        <begin position="417"/>
        <end position="467"/>
    </location>
</feature>
<proteinExistence type="predicted"/>
<dbReference type="EMBL" id="FNJI01000033">
    <property type="protein sequence ID" value="SDP66336.1"/>
    <property type="molecule type" value="Genomic_DNA"/>
</dbReference>
<dbReference type="SUPFAM" id="SSF55785">
    <property type="entry name" value="PYP-like sensor domain (PAS domain)"/>
    <property type="match status" value="1"/>
</dbReference>
<evidence type="ECO:0000256" key="13">
    <source>
        <dbReference type="ARBA" id="ARBA00023136"/>
    </source>
</evidence>
<evidence type="ECO:0000256" key="6">
    <source>
        <dbReference type="ARBA" id="ARBA00022679"/>
    </source>
</evidence>
<keyword evidence="12" id="KW-0902">Two-component regulatory system</keyword>
<dbReference type="PANTHER" id="PTHR43065">
    <property type="entry name" value="SENSOR HISTIDINE KINASE"/>
    <property type="match status" value="1"/>
</dbReference>
<keyword evidence="10" id="KW-0067">ATP-binding</keyword>
<dbReference type="STRING" id="91360.SAMN05660330_03585"/>
<dbReference type="CDD" id="cd12912">
    <property type="entry name" value="PDC2_MCP_like"/>
    <property type="match status" value="1"/>
</dbReference>
<keyword evidence="11 14" id="KW-1133">Transmembrane helix</keyword>
<comment type="subcellular location">
    <subcellularLocation>
        <location evidence="2">Cell membrane</location>
        <topology evidence="2">Multi-pass membrane protein</topology>
    </subcellularLocation>
</comment>
<dbReference type="InterPro" id="IPR036097">
    <property type="entry name" value="HisK_dim/P_sf"/>
</dbReference>
<dbReference type="Gene3D" id="3.30.450.20">
    <property type="entry name" value="PAS domain"/>
    <property type="match status" value="3"/>
</dbReference>
<dbReference type="GO" id="GO:0005886">
    <property type="term" value="C:plasma membrane"/>
    <property type="evidence" value="ECO:0007669"/>
    <property type="project" value="UniProtKB-SubCell"/>
</dbReference>
<dbReference type="EC" id="2.7.13.3" evidence="3"/>
<dbReference type="InterPro" id="IPR033479">
    <property type="entry name" value="dCache_1"/>
</dbReference>
<keyword evidence="9" id="KW-0418">Kinase</keyword>
<feature type="domain" description="Histidine kinase" evidence="15">
    <location>
        <begin position="480"/>
        <end position="706"/>
    </location>
</feature>
<dbReference type="InterPro" id="IPR029151">
    <property type="entry name" value="Sensor-like_sf"/>
</dbReference>
<feature type="transmembrane region" description="Helical" evidence="14">
    <location>
        <begin position="6"/>
        <end position="25"/>
    </location>
</feature>
<evidence type="ECO:0000256" key="8">
    <source>
        <dbReference type="ARBA" id="ARBA00022741"/>
    </source>
</evidence>
<keyword evidence="18" id="KW-1185">Reference proteome</keyword>
<dbReference type="InterPro" id="IPR036890">
    <property type="entry name" value="HATPase_C_sf"/>
</dbReference>
<evidence type="ECO:0000259" key="16">
    <source>
        <dbReference type="PROSITE" id="PS50113"/>
    </source>
</evidence>
<dbReference type="NCBIfam" id="TIGR00229">
    <property type="entry name" value="sensory_box"/>
    <property type="match status" value="1"/>
</dbReference>
<evidence type="ECO:0000256" key="2">
    <source>
        <dbReference type="ARBA" id="ARBA00004651"/>
    </source>
</evidence>
<sequence length="712" mass="80010">MNLKRNILIIGGMLMVILVLTVITYNSTRIITEKTVENHQQGIATELANTVELWLEQHMNIIDATARAVREVPIGHNPGTMRILQMATRAGDFADVYVGTSDGIIIVGSGWTPETWYDPRTRPWYRKGTEANRVAFTSPYTDLTTMRKVIAITKPLWLGDTFAGVLSSDIILDTIKKNVLNATIGHSGYSFILDRMGTILVHPESSYEMHVRFQDLSPSLAGVLDYFANHPNGTYDYVLSGRDMILSYKKLSGSEWYLCTTVEKKEAYDLARNTAMLFAMEVVFKILTFLALLTLLVVCGSGAALLLAKRRFDTTVSSQQKLLYWKEKDLEGEISRRKEMETRYQTIFNIATNGILLTRDNVYVECNDRAAEMLRKDRLEIIGKSMLDFSPASQNDGTNSMQRLSKILDSLTLKEAVTFKWMFLRDDGSQFPTEVSLKKFRLDNDVVILSSVWDISKRENAENQLRQAQKMAAMGEMISSIAHQWRQPLNALATYIASIQPAYYNKMMDKQFIEKLVTEADSQIQFMSSTINDFREYVKPSKHKTAFDATAAIENAVKLMKSQLSHSHIELVQNSETAGRKLLVLGYRNEFVHVLVNVLSNGKEAIEGKRRLQKQQDHEGADAITITVSATEKHVVIIIQDTGIGIEESLIGKIFDPYFTTKSTAAGTGIGLYMAKMIVEKEMGGSITVQDLRPGAQFTVELPLVDEEGGKC</sequence>
<keyword evidence="5" id="KW-0597">Phosphoprotein</keyword>